<reference evidence="4" key="1">
    <citation type="submission" date="2025-08" db="UniProtKB">
        <authorList>
            <consortium name="RefSeq"/>
        </authorList>
    </citation>
    <scope>IDENTIFICATION</scope>
</reference>
<feature type="transmembrane region" description="Helical" evidence="2">
    <location>
        <begin position="72"/>
        <end position="90"/>
    </location>
</feature>
<feature type="transmembrane region" description="Helical" evidence="2">
    <location>
        <begin position="367"/>
        <end position="387"/>
    </location>
</feature>
<sequence>MVPNIESYIAVSALQGMSAGMIFVPAISIVSFYFDKWRSVATTITNCGISVASIAFPPLVRGMAEQYGIRGTFLIASGLQFHMMVAGLLLRPVSSYKPRKKPDPTPIIEEDETTEMFLPPSSTDDKSVSHQNDSQENHNKTGRNGVMTSHRGEDTPLPAVLEKDITGNINGKDGISAFSYQEKSMHLINGSEKETEILSNSPKLLSFSRLDKANSTEDVNSVRERVSSFSQKRPISPLLIRQDSAPAYMITKPRSNSSAKGSLTGSMQLGGIPYGSVWSVTSGIEAVGVAAGVPEETEAEEEEEPGGWRAWCFCRIVRNIFDPALFRLWSVRVFLLSAILGATNQYLLTYIPTIAVIQGASKNEGALLLVIAGSVDLASRFVVGFIADLRWLRASRIVAIGQICLGLCCHIGRLCRSFDTLLGWTVFLGMFIGIRMSLMPLVLIEMVGISQMAKAFSLVAFVGTISAATHSPLLSALMEATGNFNMVLHYCGVALMVTGFVFAFIPNLVALDNRREQKRQQQTEQLTSNA</sequence>
<keyword evidence="2" id="KW-1133">Transmembrane helix</keyword>
<dbReference type="GeneID" id="101852833"/>
<evidence type="ECO:0000256" key="2">
    <source>
        <dbReference type="SAM" id="Phobius"/>
    </source>
</evidence>
<dbReference type="SUPFAM" id="SSF103473">
    <property type="entry name" value="MFS general substrate transporter"/>
    <property type="match status" value="1"/>
</dbReference>
<evidence type="ECO:0000313" key="3">
    <source>
        <dbReference type="Proteomes" id="UP000694888"/>
    </source>
</evidence>
<dbReference type="InterPro" id="IPR011701">
    <property type="entry name" value="MFS"/>
</dbReference>
<organism evidence="3 4">
    <name type="scientific">Aplysia californica</name>
    <name type="common">California sea hare</name>
    <dbReference type="NCBI Taxonomy" id="6500"/>
    <lineage>
        <taxon>Eukaryota</taxon>
        <taxon>Metazoa</taxon>
        <taxon>Spiralia</taxon>
        <taxon>Lophotrochozoa</taxon>
        <taxon>Mollusca</taxon>
        <taxon>Gastropoda</taxon>
        <taxon>Heterobranchia</taxon>
        <taxon>Euthyneura</taxon>
        <taxon>Tectipleura</taxon>
        <taxon>Aplysiida</taxon>
        <taxon>Aplysioidea</taxon>
        <taxon>Aplysiidae</taxon>
        <taxon>Aplysia</taxon>
    </lineage>
</organism>
<feature type="transmembrane region" description="Helical" evidence="2">
    <location>
        <begin position="487"/>
        <end position="511"/>
    </location>
</feature>
<feature type="transmembrane region" description="Helical" evidence="2">
    <location>
        <begin position="325"/>
        <end position="347"/>
    </location>
</feature>
<dbReference type="Proteomes" id="UP000694888">
    <property type="component" value="Unplaced"/>
</dbReference>
<feature type="transmembrane region" description="Helical" evidence="2">
    <location>
        <begin position="12"/>
        <end position="33"/>
    </location>
</feature>
<proteinExistence type="predicted"/>
<dbReference type="PANTHER" id="PTHR11360:SF260">
    <property type="entry name" value="MFS DOMAIN-CONTAINING PROTEIN"/>
    <property type="match status" value="1"/>
</dbReference>
<evidence type="ECO:0000313" key="4">
    <source>
        <dbReference type="RefSeq" id="XP_012935167.2"/>
    </source>
</evidence>
<gene>
    <name evidence="4" type="primary">LOC101852833</name>
</gene>
<accession>A0ABM0ZV89</accession>
<dbReference type="InterPro" id="IPR050327">
    <property type="entry name" value="Proton-linked_MCT"/>
</dbReference>
<keyword evidence="3" id="KW-1185">Reference proteome</keyword>
<feature type="transmembrane region" description="Helical" evidence="2">
    <location>
        <begin position="455"/>
        <end position="475"/>
    </location>
</feature>
<dbReference type="Gene3D" id="1.20.1250.20">
    <property type="entry name" value="MFS general substrate transporter like domains"/>
    <property type="match status" value="2"/>
</dbReference>
<name>A0ABM0ZV89_APLCA</name>
<dbReference type="Pfam" id="PF07690">
    <property type="entry name" value="MFS_1"/>
    <property type="match status" value="2"/>
</dbReference>
<keyword evidence="2" id="KW-0812">Transmembrane</keyword>
<feature type="transmembrane region" description="Helical" evidence="2">
    <location>
        <begin position="394"/>
        <end position="415"/>
    </location>
</feature>
<protein>
    <submittedName>
        <fullName evidence="4">Uncharacterized protein LOC101852833</fullName>
    </submittedName>
</protein>
<feature type="region of interest" description="Disordered" evidence="1">
    <location>
        <begin position="97"/>
        <end position="154"/>
    </location>
</feature>
<dbReference type="PANTHER" id="PTHR11360">
    <property type="entry name" value="MONOCARBOXYLATE TRANSPORTER"/>
    <property type="match status" value="1"/>
</dbReference>
<feature type="transmembrane region" description="Helical" evidence="2">
    <location>
        <begin position="421"/>
        <end position="443"/>
    </location>
</feature>
<dbReference type="InterPro" id="IPR036259">
    <property type="entry name" value="MFS_trans_sf"/>
</dbReference>
<evidence type="ECO:0000256" key="1">
    <source>
        <dbReference type="SAM" id="MobiDB-lite"/>
    </source>
</evidence>
<dbReference type="RefSeq" id="XP_012935167.2">
    <property type="nucleotide sequence ID" value="XM_013079713.2"/>
</dbReference>
<keyword evidence="2" id="KW-0472">Membrane</keyword>
<feature type="compositionally biased region" description="Basic and acidic residues" evidence="1">
    <location>
        <begin position="123"/>
        <end position="139"/>
    </location>
</feature>